<dbReference type="InterPro" id="IPR004358">
    <property type="entry name" value="Sig_transdc_His_kin-like_C"/>
</dbReference>
<evidence type="ECO:0000256" key="10">
    <source>
        <dbReference type="ARBA" id="ARBA00023136"/>
    </source>
</evidence>
<dbReference type="PANTHER" id="PTHR45436:SF1">
    <property type="entry name" value="SENSOR PROTEIN QSEC"/>
    <property type="match status" value="1"/>
</dbReference>
<comment type="subcellular location">
    <subcellularLocation>
        <location evidence="2">Membrane</location>
    </subcellularLocation>
</comment>
<protein>
    <recommendedName>
        <fullName evidence="3">histidine kinase</fullName>
        <ecNumber evidence="3">2.7.13.3</ecNumber>
    </recommendedName>
</protein>
<evidence type="ECO:0000256" key="3">
    <source>
        <dbReference type="ARBA" id="ARBA00012438"/>
    </source>
</evidence>
<accession>A0A316GB60</accession>
<dbReference type="InterPro" id="IPR013727">
    <property type="entry name" value="2CSK_N"/>
</dbReference>
<dbReference type="Gene3D" id="3.30.565.10">
    <property type="entry name" value="Histidine kinase-like ATPase, C-terminal domain"/>
    <property type="match status" value="1"/>
</dbReference>
<feature type="region of interest" description="Disordered" evidence="11">
    <location>
        <begin position="448"/>
        <end position="478"/>
    </location>
</feature>
<keyword evidence="9" id="KW-0902">Two-component regulatory system</keyword>
<evidence type="ECO:0000256" key="7">
    <source>
        <dbReference type="ARBA" id="ARBA00022777"/>
    </source>
</evidence>
<dbReference type="InterPro" id="IPR036890">
    <property type="entry name" value="HATPase_C_sf"/>
</dbReference>
<keyword evidence="4" id="KW-0597">Phosphoprotein</keyword>
<dbReference type="Pfam" id="PF00512">
    <property type="entry name" value="HisKA"/>
    <property type="match status" value="1"/>
</dbReference>
<evidence type="ECO:0000256" key="11">
    <source>
        <dbReference type="SAM" id="MobiDB-lite"/>
    </source>
</evidence>
<dbReference type="InterPro" id="IPR036097">
    <property type="entry name" value="HisK_dim/P_sf"/>
</dbReference>
<keyword evidence="8 12" id="KW-1133">Transmembrane helix</keyword>
<feature type="compositionally biased region" description="Pro residues" evidence="11">
    <location>
        <begin position="457"/>
        <end position="470"/>
    </location>
</feature>
<dbReference type="Pfam" id="PF08521">
    <property type="entry name" value="2CSK_N"/>
    <property type="match status" value="1"/>
</dbReference>
<dbReference type="SMART" id="SM00388">
    <property type="entry name" value="HisKA"/>
    <property type="match status" value="1"/>
</dbReference>
<reference evidence="15 16" key="1">
    <citation type="submission" date="2018-05" db="EMBL/GenBank/DDBJ databases">
        <title>Genomic Encyclopedia of Type Strains, Phase IV (KMG-IV): sequencing the most valuable type-strain genomes for metagenomic binning, comparative biology and taxonomic classification.</title>
        <authorList>
            <person name="Goeker M."/>
        </authorList>
    </citation>
    <scope>NUCLEOTIDE SEQUENCE [LARGE SCALE GENOMIC DNA]</scope>
    <source>
        <strain evidence="15 16">DSM 16097</strain>
    </source>
</reference>
<keyword evidence="16" id="KW-1185">Reference proteome</keyword>
<evidence type="ECO:0000256" key="8">
    <source>
        <dbReference type="ARBA" id="ARBA00022989"/>
    </source>
</evidence>
<keyword evidence="7 15" id="KW-0418">Kinase</keyword>
<dbReference type="PROSITE" id="PS50885">
    <property type="entry name" value="HAMP"/>
    <property type="match status" value="1"/>
</dbReference>
<dbReference type="Proteomes" id="UP000245708">
    <property type="component" value="Unassembled WGS sequence"/>
</dbReference>
<dbReference type="Gene3D" id="1.10.287.130">
    <property type="match status" value="1"/>
</dbReference>
<organism evidence="15 16">
    <name type="scientific">Roseicyclus mahoneyensis</name>
    <dbReference type="NCBI Taxonomy" id="164332"/>
    <lineage>
        <taxon>Bacteria</taxon>
        <taxon>Pseudomonadati</taxon>
        <taxon>Pseudomonadota</taxon>
        <taxon>Alphaproteobacteria</taxon>
        <taxon>Rhodobacterales</taxon>
        <taxon>Roseobacteraceae</taxon>
        <taxon>Roseicyclus</taxon>
    </lineage>
</organism>
<sequence>MRASTSLRLRLTVIILLPLLVIALAVGFWQVRDARVQAAGIFDRSLLTVALAVKGDVARSNGNAVSLETRDLLADTSGGPVFYHVHAPNGYYVTGFATPPVRLNPDPDAGDSPYSYYNSTYYGEEVRALRLRDVTTVDGITGTFTITVWQQVEVRDALMRDLAGRAFVVMAVLIGTVAFVVWFGVLRGLRPLLDLEDAISQRSSDDLSPIRRPVPPEIRGLVKRLNLLFGQVEASMARQASFISNAAHQLRNPIAGVLAMAEAVRSAPTDRAARDRAGELLVSARDLKDLANKLLTLERASHAGERREPLELGEALEDVVDRYRAAARARGVALTIALPDDEICVSADPVMLREALGNLIDNALKHGGPDLGRIAVSLAAETDRALIRVTDDGRGVAAKDVETVLARFGQAGPSEGSGLGLSIAETVALSHGGGVALDRSEGGGLSVSVSLPLPTGTAPPLPRAPRPMPLPSRAAPAE</sequence>
<keyword evidence="10 12" id="KW-0472">Membrane</keyword>
<evidence type="ECO:0000256" key="4">
    <source>
        <dbReference type="ARBA" id="ARBA00022553"/>
    </source>
</evidence>
<dbReference type="PANTHER" id="PTHR45436">
    <property type="entry name" value="SENSOR HISTIDINE KINASE YKOH"/>
    <property type="match status" value="1"/>
</dbReference>
<dbReference type="PROSITE" id="PS50109">
    <property type="entry name" value="HIS_KIN"/>
    <property type="match status" value="1"/>
</dbReference>
<dbReference type="InterPro" id="IPR005467">
    <property type="entry name" value="His_kinase_dom"/>
</dbReference>
<dbReference type="SUPFAM" id="SSF55874">
    <property type="entry name" value="ATPase domain of HSP90 chaperone/DNA topoisomerase II/histidine kinase"/>
    <property type="match status" value="1"/>
</dbReference>
<dbReference type="InterPro" id="IPR003660">
    <property type="entry name" value="HAMP_dom"/>
</dbReference>
<dbReference type="OrthoDB" id="913606at2"/>
<evidence type="ECO:0000256" key="1">
    <source>
        <dbReference type="ARBA" id="ARBA00000085"/>
    </source>
</evidence>
<evidence type="ECO:0000256" key="12">
    <source>
        <dbReference type="SAM" id="Phobius"/>
    </source>
</evidence>
<evidence type="ECO:0000256" key="6">
    <source>
        <dbReference type="ARBA" id="ARBA00022692"/>
    </source>
</evidence>
<feature type="domain" description="HAMP" evidence="14">
    <location>
        <begin position="186"/>
        <end position="237"/>
    </location>
</feature>
<proteinExistence type="predicted"/>
<dbReference type="SMART" id="SM00387">
    <property type="entry name" value="HATPase_c"/>
    <property type="match status" value="1"/>
</dbReference>
<evidence type="ECO:0000259" key="13">
    <source>
        <dbReference type="PROSITE" id="PS50109"/>
    </source>
</evidence>
<dbReference type="EC" id="2.7.13.3" evidence="3"/>
<dbReference type="CDD" id="cd00075">
    <property type="entry name" value="HATPase"/>
    <property type="match status" value="1"/>
</dbReference>
<gene>
    <name evidence="15" type="ORF">C7455_11085</name>
</gene>
<dbReference type="RefSeq" id="WP_109670258.1">
    <property type="nucleotide sequence ID" value="NZ_QGGW01000010.1"/>
</dbReference>
<evidence type="ECO:0000259" key="14">
    <source>
        <dbReference type="PROSITE" id="PS50885"/>
    </source>
</evidence>
<evidence type="ECO:0000256" key="5">
    <source>
        <dbReference type="ARBA" id="ARBA00022679"/>
    </source>
</evidence>
<feature type="domain" description="Histidine kinase" evidence="13">
    <location>
        <begin position="245"/>
        <end position="455"/>
    </location>
</feature>
<dbReference type="Pfam" id="PF02518">
    <property type="entry name" value="HATPase_c"/>
    <property type="match status" value="1"/>
</dbReference>
<comment type="caution">
    <text evidence="15">The sequence shown here is derived from an EMBL/GenBank/DDBJ whole genome shotgun (WGS) entry which is preliminary data.</text>
</comment>
<evidence type="ECO:0000313" key="15">
    <source>
        <dbReference type="EMBL" id="PWK58144.1"/>
    </source>
</evidence>
<name>A0A316GB60_9RHOB</name>
<dbReference type="AlphaFoldDB" id="A0A316GB60"/>
<evidence type="ECO:0000256" key="9">
    <source>
        <dbReference type="ARBA" id="ARBA00023012"/>
    </source>
</evidence>
<comment type="catalytic activity">
    <reaction evidence="1">
        <text>ATP + protein L-histidine = ADP + protein N-phospho-L-histidine.</text>
        <dbReference type="EC" id="2.7.13.3"/>
    </reaction>
</comment>
<dbReference type="SUPFAM" id="SSF47384">
    <property type="entry name" value="Homodimeric domain of signal transducing histidine kinase"/>
    <property type="match status" value="1"/>
</dbReference>
<dbReference type="InterPro" id="IPR003661">
    <property type="entry name" value="HisK_dim/P_dom"/>
</dbReference>
<feature type="transmembrane region" description="Helical" evidence="12">
    <location>
        <begin position="166"/>
        <end position="186"/>
    </location>
</feature>
<dbReference type="CDD" id="cd00082">
    <property type="entry name" value="HisKA"/>
    <property type="match status" value="1"/>
</dbReference>
<dbReference type="PRINTS" id="PR00344">
    <property type="entry name" value="BCTRLSENSOR"/>
</dbReference>
<dbReference type="GO" id="GO:0005886">
    <property type="term" value="C:plasma membrane"/>
    <property type="evidence" value="ECO:0007669"/>
    <property type="project" value="TreeGrafter"/>
</dbReference>
<dbReference type="InterPro" id="IPR050428">
    <property type="entry name" value="TCS_sensor_his_kinase"/>
</dbReference>
<dbReference type="GO" id="GO:0000155">
    <property type="term" value="F:phosphorelay sensor kinase activity"/>
    <property type="evidence" value="ECO:0007669"/>
    <property type="project" value="InterPro"/>
</dbReference>
<dbReference type="EMBL" id="QGGW01000010">
    <property type="protein sequence ID" value="PWK58144.1"/>
    <property type="molecule type" value="Genomic_DNA"/>
</dbReference>
<evidence type="ECO:0000313" key="16">
    <source>
        <dbReference type="Proteomes" id="UP000245708"/>
    </source>
</evidence>
<keyword evidence="6 12" id="KW-0812">Transmembrane</keyword>
<evidence type="ECO:0000256" key="2">
    <source>
        <dbReference type="ARBA" id="ARBA00004370"/>
    </source>
</evidence>
<dbReference type="InterPro" id="IPR003594">
    <property type="entry name" value="HATPase_dom"/>
</dbReference>
<keyword evidence="5" id="KW-0808">Transferase</keyword>